<evidence type="ECO:0000256" key="3">
    <source>
        <dbReference type="ARBA" id="ARBA00022862"/>
    </source>
</evidence>
<keyword evidence="3" id="KW-0049">Antioxidant</keyword>
<reference evidence="9 10" key="1">
    <citation type="submission" date="2024-04" db="EMBL/GenBank/DDBJ databases">
        <title>Phyllosticta paracitricarpa is synonymous to the EU quarantine fungus P. citricarpa based on phylogenomic analyses.</title>
        <authorList>
            <consortium name="Lawrence Berkeley National Laboratory"/>
            <person name="Van ingen-buijs V.A."/>
            <person name="Van westerhoven A.C."/>
            <person name="Haridas S."/>
            <person name="Skiadas P."/>
            <person name="Martin F."/>
            <person name="Groenewald J.Z."/>
            <person name="Crous P.W."/>
            <person name="Seidl M.F."/>
        </authorList>
    </citation>
    <scope>NUCLEOTIDE SEQUENCE [LARGE SCALE GENOMIC DNA]</scope>
    <source>
        <strain evidence="9 10">CBS 141358</strain>
    </source>
</reference>
<name>A0ABR1MV94_9PEZI</name>
<comment type="caution">
    <text evidence="9">The sequence shown here is derived from an EMBL/GenBank/DDBJ whole genome shotgun (WGS) entry which is preliminary data.</text>
</comment>
<keyword evidence="10" id="KW-1185">Reference proteome</keyword>
<dbReference type="InterPro" id="IPR029759">
    <property type="entry name" value="GPX_AS"/>
</dbReference>
<dbReference type="EMBL" id="JBBPBF010000041">
    <property type="protein sequence ID" value="KAK7606863.1"/>
    <property type="molecule type" value="Genomic_DNA"/>
</dbReference>
<dbReference type="PROSITE" id="PS00763">
    <property type="entry name" value="GLUTATHIONE_PEROXID_2"/>
    <property type="match status" value="1"/>
</dbReference>
<proteinExistence type="inferred from homology"/>
<evidence type="ECO:0000256" key="4">
    <source>
        <dbReference type="ARBA" id="ARBA00023002"/>
    </source>
</evidence>
<evidence type="ECO:0000256" key="6">
    <source>
        <dbReference type="ARBA" id="ARBA00049091"/>
    </source>
</evidence>
<dbReference type="InterPro" id="IPR036249">
    <property type="entry name" value="Thioredoxin-like_sf"/>
</dbReference>
<sequence length="341" mass="37454">MAIMVRRAAVSAARSKLLPGGATSSLRAAAASFTRSTSTSTSRTSDCGADRHQKRNSSDDTNAACLQTRLAFITAPRDKKTTFAAGASQSRHCHSSSSAIVAEEAPAPTNQLHRPATALPVPVPRRHLTKDLVLFITRDISSACVNYHHHYLNSYRRHTVQSRLFHASSSTAMASATSFYDFKPLDKRGQPYDLSQLKNKVILIVNTASKCGFTPQFEGLEKLYKSITSSHPRGSDFVILGFPCNQFGNQDPGSNDDIQSFCQVNYGVTFPVLGKVDVNGDKAEPLWEWLKKEYPGLMGLKRVKWNFEKFLVGRDGAVKGRWASTTKPESLKEAVEAELAK</sequence>
<dbReference type="PROSITE" id="PS51355">
    <property type="entry name" value="GLUTATHIONE_PEROXID_3"/>
    <property type="match status" value="1"/>
</dbReference>
<comment type="similarity">
    <text evidence="1 7">Belongs to the glutathione peroxidase family.</text>
</comment>
<dbReference type="Gene3D" id="3.40.30.10">
    <property type="entry name" value="Glutaredoxin"/>
    <property type="match status" value="1"/>
</dbReference>
<evidence type="ECO:0000256" key="5">
    <source>
        <dbReference type="ARBA" id="ARBA00023284"/>
    </source>
</evidence>
<dbReference type="CDD" id="cd00340">
    <property type="entry name" value="GSH_Peroxidase"/>
    <property type="match status" value="1"/>
</dbReference>
<feature type="region of interest" description="Disordered" evidence="8">
    <location>
        <begin position="33"/>
        <end position="60"/>
    </location>
</feature>
<evidence type="ECO:0000256" key="1">
    <source>
        <dbReference type="ARBA" id="ARBA00006926"/>
    </source>
</evidence>
<evidence type="ECO:0000313" key="10">
    <source>
        <dbReference type="Proteomes" id="UP001367316"/>
    </source>
</evidence>
<dbReference type="InterPro" id="IPR029760">
    <property type="entry name" value="GPX_CS"/>
</dbReference>
<feature type="compositionally biased region" description="Low complexity" evidence="8">
    <location>
        <begin position="33"/>
        <end position="45"/>
    </location>
</feature>
<keyword evidence="5" id="KW-0676">Redox-active center</keyword>
<dbReference type="PRINTS" id="PR01011">
    <property type="entry name" value="GLUTPROXDASE"/>
</dbReference>
<keyword evidence="4 7" id="KW-0560">Oxidoreductase</keyword>
<dbReference type="Pfam" id="PF00255">
    <property type="entry name" value="GSHPx"/>
    <property type="match status" value="1"/>
</dbReference>
<organism evidence="9 10">
    <name type="scientific">Phyllosticta paracitricarpa</name>
    <dbReference type="NCBI Taxonomy" id="2016321"/>
    <lineage>
        <taxon>Eukaryota</taxon>
        <taxon>Fungi</taxon>
        <taxon>Dikarya</taxon>
        <taxon>Ascomycota</taxon>
        <taxon>Pezizomycotina</taxon>
        <taxon>Dothideomycetes</taxon>
        <taxon>Dothideomycetes incertae sedis</taxon>
        <taxon>Botryosphaeriales</taxon>
        <taxon>Phyllostictaceae</taxon>
        <taxon>Phyllosticta</taxon>
    </lineage>
</organism>
<evidence type="ECO:0000256" key="8">
    <source>
        <dbReference type="SAM" id="MobiDB-lite"/>
    </source>
</evidence>
<dbReference type="PANTHER" id="PTHR11592:SF78">
    <property type="entry name" value="GLUTATHIONE PEROXIDASE"/>
    <property type="match status" value="1"/>
</dbReference>
<dbReference type="Proteomes" id="UP001367316">
    <property type="component" value="Unassembled WGS sequence"/>
</dbReference>
<evidence type="ECO:0000256" key="7">
    <source>
        <dbReference type="RuleBase" id="RU000499"/>
    </source>
</evidence>
<evidence type="ECO:0000256" key="2">
    <source>
        <dbReference type="ARBA" id="ARBA00022559"/>
    </source>
</evidence>
<accession>A0ABR1MV94</accession>
<keyword evidence="2 7" id="KW-0575">Peroxidase</keyword>
<dbReference type="PANTHER" id="PTHR11592">
    <property type="entry name" value="GLUTATHIONE PEROXIDASE"/>
    <property type="match status" value="1"/>
</dbReference>
<protein>
    <recommendedName>
        <fullName evidence="7">Glutathione peroxidase</fullName>
    </recommendedName>
</protein>
<dbReference type="PROSITE" id="PS00460">
    <property type="entry name" value="GLUTATHIONE_PEROXID_1"/>
    <property type="match status" value="1"/>
</dbReference>
<gene>
    <name evidence="9" type="ORF">JOL62DRAFT_585623</name>
</gene>
<dbReference type="SUPFAM" id="SSF52833">
    <property type="entry name" value="Thioredoxin-like"/>
    <property type="match status" value="1"/>
</dbReference>
<evidence type="ECO:0000313" key="9">
    <source>
        <dbReference type="EMBL" id="KAK7606863.1"/>
    </source>
</evidence>
<comment type="catalytic activity">
    <reaction evidence="6">
        <text>a hydroperoxide + [thioredoxin]-dithiol = an alcohol + [thioredoxin]-disulfide + H2O</text>
        <dbReference type="Rhea" id="RHEA:62620"/>
        <dbReference type="Rhea" id="RHEA-COMP:10698"/>
        <dbReference type="Rhea" id="RHEA-COMP:10700"/>
        <dbReference type="ChEBI" id="CHEBI:15377"/>
        <dbReference type="ChEBI" id="CHEBI:29950"/>
        <dbReference type="ChEBI" id="CHEBI:30879"/>
        <dbReference type="ChEBI" id="CHEBI:35924"/>
        <dbReference type="ChEBI" id="CHEBI:50058"/>
        <dbReference type="EC" id="1.11.1.24"/>
    </reaction>
</comment>
<dbReference type="InterPro" id="IPR000889">
    <property type="entry name" value="Glutathione_peroxidase"/>
</dbReference>